<name>A0A1T4P687_9GAMM</name>
<dbReference type="SUPFAM" id="SSF51338">
    <property type="entry name" value="Composite domain of metallo-dependent hydrolases"/>
    <property type="match status" value="1"/>
</dbReference>
<dbReference type="Proteomes" id="UP000191418">
    <property type="component" value="Unassembled WGS sequence"/>
</dbReference>
<dbReference type="Pfam" id="PF07969">
    <property type="entry name" value="Amidohydro_3"/>
    <property type="match status" value="1"/>
</dbReference>
<dbReference type="PANTHER" id="PTHR22642">
    <property type="entry name" value="IMIDAZOLONEPROPIONASE"/>
    <property type="match status" value="1"/>
</dbReference>
<dbReference type="InterPro" id="IPR032466">
    <property type="entry name" value="Metal_Hydrolase"/>
</dbReference>
<proteinExistence type="predicted"/>
<dbReference type="PANTHER" id="PTHR22642:SF2">
    <property type="entry name" value="PROTEIN LONG AFTER FAR-RED 3"/>
    <property type="match status" value="1"/>
</dbReference>
<dbReference type="GO" id="GO:0016810">
    <property type="term" value="F:hydrolase activity, acting on carbon-nitrogen (but not peptide) bonds"/>
    <property type="evidence" value="ECO:0007669"/>
    <property type="project" value="InterPro"/>
</dbReference>
<dbReference type="RefSeq" id="WP_078744990.1">
    <property type="nucleotide sequence ID" value="NZ_FUXG01000007.1"/>
</dbReference>
<evidence type="ECO:0000313" key="4">
    <source>
        <dbReference type="Proteomes" id="UP000191418"/>
    </source>
</evidence>
<dbReference type="InterPro" id="IPR011059">
    <property type="entry name" value="Metal-dep_hydrolase_composite"/>
</dbReference>
<dbReference type="Gene3D" id="3.20.20.140">
    <property type="entry name" value="Metal-dependent hydrolases"/>
    <property type="match status" value="1"/>
</dbReference>
<feature type="region of interest" description="Disordered" evidence="1">
    <location>
        <begin position="561"/>
        <end position="581"/>
    </location>
</feature>
<dbReference type="Gene3D" id="2.30.40.10">
    <property type="entry name" value="Urease, subunit C, domain 1"/>
    <property type="match status" value="1"/>
</dbReference>
<evidence type="ECO:0000259" key="2">
    <source>
        <dbReference type="Pfam" id="PF07969"/>
    </source>
</evidence>
<reference evidence="3 4" key="1">
    <citation type="submission" date="2017-01" db="EMBL/GenBank/DDBJ databases">
        <title>Genome Sequencing of a Marine Spirillum, Oceanospirillum multiglobuliferum ATCC 33336, from Japan.</title>
        <authorList>
            <person name="Carney J.G."/>
            <person name="Trachtenberg A.M."/>
            <person name="Rheaume B.A."/>
            <person name="Linnane J.D."/>
            <person name="Pitts N.L."/>
            <person name="Mykles D.L."/>
            <person name="Maclea K.S."/>
        </authorList>
    </citation>
    <scope>NUCLEOTIDE SEQUENCE [LARGE SCALE GENOMIC DNA]</scope>
    <source>
        <strain evidence="3 4">ATCC 33336</strain>
    </source>
</reference>
<comment type="caution">
    <text evidence="3">The sequence shown here is derived from an EMBL/GenBank/DDBJ whole genome shotgun (WGS) entry which is preliminary data.</text>
</comment>
<dbReference type="Gene3D" id="3.10.310.70">
    <property type="match status" value="1"/>
</dbReference>
<dbReference type="STRING" id="64969.SAMN02745127_01374"/>
<sequence length="673" mass="74871">MSNNGIVLEHACLGHSHTETDTLTCSCCSPIWKYFLSPKMFENQHQSDRSPLSEEPATQIFRVKKGLNGLGHIYTLAGGKDVSVEAIGIQNGRIVATGTYEEVKAAMPDCMSEQSLESGHTLIPGMFEPHLHIITSAVFNTMVDVGPFEGQTLRQGYTRDFVIESLKDYVEKDEMKWILGRNVDPSLLKGNKVFNESTLNEASEKKPIFLMNSSMHVGYVNRVAIERVKAFFAEKDEKEKVAFLDTCDGILKELPELGPVLQVIAVENPLNADRLHKEIAGIFSEASKRGVTSVLEAGLDPASVEKGDLGPSFIYNQPAILKSIAENNCPVRISAALAATTLADFNDNIEGRYTLNTGNELFNIPFIKILSDGSNQGLTGLQFQPYECNENYLPYNKVGEPSFDQDVSRQTNIGLFNYGYPIEYDTLIKKIVDNGWSMIVHANGDQAASRTVNAFERAGVTKATKELRRDRIDHASLLSDETLEKMYNLGISPSFLIGHVGYWGWAFQQMILGAEKSQLLDRCQSAISNHDMRITLHSDYSVTPLGPLRMMEQAITRIMEGAPDMPRPNNDPKPENETLSMTSSSFPVLHKEEQISRFQALKAATYDAAWQCHADQWTGSLEVGKCADFVILEESPLTYSNPTYGVYSAFGMRDIKVLETWKGGVKRYHNTEV</sequence>
<dbReference type="InterPro" id="IPR013108">
    <property type="entry name" value="Amidohydro_3"/>
</dbReference>
<keyword evidence="4" id="KW-1185">Reference proteome</keyword>
<evidence type="ECO:0000313" key="3">
    <source>
        <dbReference type="EMBL" id="OPX54855.1"/>
    </source>
</evidence>
<dbReference type="SUPFAM" id="SSF51556">
    <property type="entry name" value="Metallo-dependent hydrolases"/>
    <property type="match status" value="1"/>
</dbReference>
<feature type="domain" description="Amidohydrolase 3" evidence="2">
    <location>
        <begin position="119"/>
        <end position="665"/>
    </location>
</feature>
<evidence type="ECO:0000256" key="1">
    <source>
        <dbReference type="SAM" id="MobiDB-lite"/>
    </source>
</evidence>
<accession>A0A1T4P687</accession>
<dbReference type="OrthoDB" id="9031471at2"/>
<dbReference type="EMBL" id="MTSM01000017">
    <property type="protein sequence ID" value="OPX54855.1"/>
    <property type="molecule type" value="Genomic_DNA"/>
</dbReference>
<dbReference type="AlphaFoldDB" id="A0A1T4P687"/>
<organism evidence="3 4">
    <name type="scientific">Oceanospirillum multiglobuliferum</name>
    <dbReference type="NCBI Taxonomy" id="64969"/>
    <lineage>
        <taxon>Bacteria</taxon>
        <taxon>Pseudomonadati</taxon>
        <taxon>Pseudomonadota</taxon>
        <taxon>Gammaproteobacteria</taxon>
        <taxon>Oceanospirillales</taxon>
        <taxon>Oceanospirillaceae</taxon>
        <taxon>Oceanospirillum</taxon>
    </lineage>
</organism>
<protein>
    <recommendedName>
        <fullName evidence="2">Amidohydrolase 3 domain-containing protein</fullName>
    </recommendedName>
</protein>
<gene>
    <name evidence="3" type="ORF">BTE48_12120</name>
</gene>